<keyword evidence="6 11" id="KW-0418">Kinase</keyword>
<feature type="compositionally biased region" description="Low complexity" evidence="12">
    <location>
        <begin position="333"/>
        <end position="344"/>
    </location>
</feature>
<dbReference type="GO" id="GO:0010906">
    <property type="term" value="P:regulation of glucose metabolic process"/>
    <property type="evidence" value="ECO:0007669"/>
    <property type="project" value="TreeGrafter"/>
</dbReference>
<comment type="similarity">
    <text evidence="2 11">Belongs to the PDK/BCKDK protein kinase family.</text>
</comment>
<evidence type="ECO:0000256" key="8">
    <source>
        <dbReference type="ARBA" id="ARBA00022946"/>
    </source>
</evidence>
<keyword evidence="9 11" id="KW-0496">Mitochondrion</keyword>
<evidence type="ECO:0000313" key="14">
    <source>
        <dbReference type="EMBL" id="KAF4959194.1"/>
    </source>
</evidence>
<evidence type="ECO:0000256" key="3">
    <source>
        <dbReference type="ARBA" id="ARBA00022553"/>
    </source>
</evidence>
<dbReference type="InterPro" id="IPR036784">
    <property type="entry name" value="AK/P_DHK_N_sf"/>
</dbReference>
<accession>A0A8H4X304</accession>
<feature type="region of interest" description="Disordered" evidence="12">
    <location>
        <begin position="333"/>
        <end position="374"/>
    </location>
</feature>
<proteinExistence type="inferred from homology"/>
<dbReference type="InterPro" id="IPR018955">
    <property type="entry name" value="BCDHK/PDK_N"/>
</dbReference>
<dbReference type="InterPro" id="IPR004358">
    <property type="entry name" value="Sig_transdc_His_kin-like_C"/>
</dbReference>
<dbReference type="InterPro" id="IPR036890">
    <property type="entry name" value="HATPase_C_sf"/>
</dbReference>
<keyword evidence="7 11" id="KW-0067">ATP-binding</keyword>
<dbReference type="Pfam" id="PF02518">
    <property type="entry name" value="HATPase_c"/>
    <property type="match status" value="1"/>
</dbReference>
<organism evidence="14 15">
    <name type="scientific">Fusarium gaditjirri</name>
    <dbReference type="NCBI Taxonomy" id="282569"/>
    <lineage>
        <taxon>Eukaryota</taxon>
        <taxon>Fungi</taxon>
        <taxon>Dikarya</taxon>
        <taxon>Ascomycota</taxon>
        <taxon>Pezizomycotina</taxon>
        <taxon>Sordariomycetes</taxon>
        <taxon>Hypocreomycetidae</taxon>
        <taxon>Hypocreales</taxon>
        <taxon>Nectriaceae</taxon>
        <taxon>Fusarium</taxon>
        <taxon>Fusarium nisikadoi species complex</taxon>
    </lineage>
</organism>
<dbReference type="SUPFAM" id="SSF54897">
    <property type="entry name" value="Protease propeptides/inhibitors"/>
    <property type="match status" value="1"/>
</dbReference>
<dbReference type="SUPFAM" id="SSF55874">
    <property type="entry name" value="ATPase domain of HSP90 chaperone/DNA topoisomerase II/histidine kinase"/>
    <property type="match status" value="1"/>
</dbReference>
<comment type="subcellular location">
    <subcellularLocation>
        <location evidence="1 11">Mitochondrion matrix</location>
    </subcellularLocation>
</comment>
<evidence type="ECO:0000256" key="4">
    <source>
        <dbReference type="ARBA" id="ARBA00022679"/>
    </source>
</evidence>
<keyword evidence="15" id="KW-1185">Reference proteome</keyword>
<keyword evidence="8" id="KW-0809">Transit peptide</keyword>
<reference evidence="14" key="2">
    <citation type="submission" date="2020-05" db="EMBL/GenBank/DDBJ databases">
        <authorList>
            <person name="Kim H.-S."/>
            <person name="Proctor R.H."/>
            <person name="Brown D.W."/>
        </authorList>
    </citation>
    <scope>NUCLEOTIDE SEQUENCE</scope>
    <source>
        <strain evidence="14">NRRL 45417</strain>
    </source>
</reference>
<name>A0A8H4X304_9HYPO</name>
<gene>
    <name evidence="14" type="ORF">FGADI_1838</name>
</gene>
<dbReference type="InterPro" id="IPR039028">
    <property type="entry name" value="BCKD/PDK"/>
</dbReference>
<evidence type="ECO:0000256" key="6">
    <source>
        <dbReference type="ARBA" id="ARBA00022777"/>
    </source>
</evidence>
<comment type="similarity">
    <text evidence="10">Belongs to the protease inhibitor I9 family.</text>
</comment>
<evidence type="ECO:0000256" key="10">
    <source>
        <dbReference type="ARBA" id="ARBA00038069"/>
    </source>
</evidence>
<dbReference type="PANTHER" id="PTHR11947:SF20">
    <property type="entry name" value="[3-METHYL-2-OXOBUTANOATE DEHYDROGENASE [LIPOAMIDE]] KINASE, MITOCHONDRIAL"/>
    <property type="match status" value="1"/>
</dbReference>
<dbReference type="AlphaFoldDB" id="A0A8H4X304"/>
<dbReference type="InterPro" id="IPR005467">
    <property type="entry name" value="His_kinase_dom"/>
</dbReference>
<dbReference type="EMBL" id="JABFAI010000038">
    <property type="protein sequence ID" value="KAF4959194.1"/>
    <property type="molecule type" value="Genomic_DNA"/>
</dbReference>
<evidence type="ECO:0000313" key="15">
    <source>
        <dbReference type="Proteomes" id="UP000604273"/>
    </source>
</evidence>
<dbReference type="PRINTS" id="PR00344">
    <property type="entry name" value="BCTRLSENSOR"/>
</dbReference>
<dbReference type="GO" id="GO:0004740">
    <property type="term" value="F:pyruvate dehydrogenase (acetyl-transferring) kinase activity"/>
    <property type="evidence" value="ECO:0007669"/>
    <property type="project" value="TreeGrafter"/>
</dbReference>
<dbReference type="GO" id="GO:0005524">
    <property type="term" value="F:ATP binding"/>
    <property type="evidence" value="ECO:0007669"/>
    <property type="project" value="UniProtKB-UniRule"/>
</dbReference>
<dbReference type="GO" id="GO:0005759">
    <property type="term" value="C:mitochondrial matrix"/>
    <property type="evidence" value="ECO:0007669"/>
    <property type="project" value="UniProtKB-SubCell"/>
</dbReference>
<keyword evidence="3" id="KW-0597">Phosphoprotein</keyword>
<dbReference type="Gene3D" id="1.20.140.20">
    <property type="entry name" value="Alpha-ketoacid/pyruvate dehydrogenase kinase, N-terminal domain"/>
    <property type="match status" value="1"/>
</dbReference>
<dbReference type="InterPro" id="IPR010259">
    <property type="entry name" value="S8pro/Inhibitor_I9"/>
</dbReference>
<sequence length="483" mass="52941">MPSYIVTCKDDASDEQVQSAKQHAIDQGGKITHEYSLIKGFAVQYDDDKIQTLESHEHVKAVEPDVSDDEIATLARQHQHPLCLADLVRHGRPPLSSKSLLSSANFALSLLPVRLAHRIQALRNLPYIVVANPNISRIYNNYLHSLSILLPYWHATREGRPISTLEDEIRFTNVLAELVATHTDTIPILAKGFLECRRYISPEEVTKFLDQHLRARIGTRLIAEQHIALHFSSQPHFDPNASPTPCPDDPSYIGVIDTALRPAQIVESCAGFVADICELRYGVRPLLYIHGEPDTTFAFVPMHLEYIVTELLKNAFRATIENKSNEPVIVTIAPEPALTEEPPTSWSNSSTKDSDLPSKDSRNTTTNDAIVPLDDNAPGVTIRIRDRGGGIPPEVSPSIWSYSFTTFSDDMDDFPGDGNGGDGLSAISTASTGGSSIAGLGYGLPLSRAYAEYFGGGIAVQSLYGWGTDVYLRLKGVGNLGKK</sequence>
<dbReference type="Gene3D" id="3.30.565.10">
    <property type="entry name" value="Histidine kinase-like ATPase, C-terminal domain"/>
    <property type="match status" value="1"/>
</dbReference>
<evidence type="ECO:0000256" key="2">
    <source>
        <dbReference type="ARBA" id="ARBA00006155"/>
    </source>
</evidence>
<evidence type="ECO:0000256" key="5">
    <source>
        <dbReference type="ARBA" id="ARBA00022741"/>
    </source>
</evidence>
<comment type="caution">
    <text evidence="14">The sequence shown here is derived from an EMBL/GenBank/DDBJ whole genome shotgun (WGS) entry which is preliminary data.</text>
</comment>
<dbReference type="PROSITE" id="PS50109">
    <property type="entry name" value="HIS_KIN"/>
    <property type="match status" value="1"/>
</dbReference>
<evidence type="ECO:0000256" key="11">
    <source>
        <dbReference type="RuleBase" id="RU366032"/>
    </source>
</evidence>
<evidence type="ECO:0000259" key="13">
    <source>
        <dbReference type="PROSITE" id="PS50109"/>
    </source>
</evidence>
<dbReference type="Pfam" id="PF10436">
    <property type="entry name" value="BCDHK_Adom3"/>
    <property type="match status" value="1"/>
</dbReference>
<dbReference type="OrthoDB" id="3264224at2759"/>
<dbReference type="Gene3D" id="3.30.70.80">
    <property type="entry name" value="Peptidase S8 propeptide/proteinase inhibitor I9"/>
    <property type="match status" value="1"/>
</dbReference>
<dbReference type="Pfam" id="PF05922">
    <property type="entry name" value="Inhibitor_I9"/>
    <property type="match status" value="1"/>
</dbReference>
<dbReference type="InterPro" id="IPR037045">
    <property type="entry name" value="S8pro/Inhibitor_I9_sf"/>
</dbReference>
<dbReference type="SMART" id="SM00387">
    <property type="entry name" value="HATPase_c"/>
    <property type="match status" value="1"/>
</dbReference>
<dbReference type="InterPro" id="IPR003594">
    <property type="entry name" value="HATPase_dom"/>
</dbReference>
<protein>
    <recommendedName>
        <fullName evidence="11">Protein-serine/threonine kinase</fullName>
        <ecNumber evidence="11">2.7.11.-</ecNumber>
    </recommendedName>
</protein>
<evidence type="ECO:0000256" key="9">
    <source>
        <dbReference type="ARBA" id="ARBA00023128"/>
    </source>
</evidence>
<dbReference type="SUPFAM" id="SSF69012">
    <property type="entry name" value="alpha-ketoacid dehydrogenase kinase, N-terminal domain"/>
    <property type="match status" value="1"/>
</dbReference>
<dbReference type="EC" id="2.7.11.-" evidence="11"/>
<evidence type="ECO:0000256" key="1">
    <source>
        <dbReference type="ARBA" id="ARBA00004305"/>
    </source>
</evidence>
<dbReference type="GO" id="GO:0004866">
    <property type="term" value="F:endopeptidase inhibitor activity"/>
    <property type="evidence" value="ECO:0007669"/>
    <property type="project" value="UniProtKB-ARBA"/>
</dbReference>
<keyword evidence="5 11" id="KW-0547">Nucleotide-binding</keyword>
<dbReference type="FunFam" id="3.30.70.80:FF:000005">
    <property type="entry name" value="Proteinase inhibitor I2B"/>
    <property type="match status" value="1"/>
</dbReference>
<dbReference type="Proteomes" id="UP000604273">
    <property type="component" value="Unassembled WGS sequence"/>
</dbReference>
<feature type="compositionally biased region" description="Basic and acidic residues" evidence="12">
    <location>
        <begin position="352"/>
        <end position="362"/>
    </location>
</feature>
<keyword evidence="4 11" id="KW-0808">Transferase</keyword>
<reference evidence="14" key="1">
    <citation type="journal article" date="2020" name="BMC Genomics">
        <title>Correction to: Identification and distribution of gene clusters required for synthesis of sphingolipid metabolism inhibitors in diverse species of the filamentous fungus Fusarium.</title>
        <authorList>
            <person name="Kim H.S."/>
            <person name="Lohmar J.M."/>
            <person name="Busman M."/>
            <person name="Brown D.W."/>
            <person name="Naumann T.A."/>
            <person name="Divon H.H."/>
            <person name="Lysoe E."/>
            <person name="Uhlig S."/>
            <person name="Proctor R.H."/>
        </authorList>
    </citation>
    <scope>NUCLEOTIDE SEQUENCE</scope>
    <source>
        <strain evidence="14">NRRL 45417</strain>
    </source>
</reference>
<evidence type="ECO:0000256" key="12">
    <source>
        <dbReference type="SAM" id="MobiDB-lite"/>
    </source>
</evidence>
<feature type="domain" description="Histidine kinase" evidence="13">
    <location>
        <begin position="301"/>
        <end position="478"/>
    </location>
</feature>
<dbReference type="PANTHER" id="PTHR11947">
    <property type="entry name" value="PYRUVATE DEHYDROGENASE KINASE"/>
    <property type="match status" value="1"/>
</dbReference>
<evidence type="ECO:0000256" key="7">
    <source>
        <dbReference type="ARBA" id="ARBA00022840"/>
    </source>
</evidence>